<dbReference type="GO" id="GO:0006508">
    <property type="term" value="P:proteolysis"/>
    <property type="evidence" value="ECO:0007669"/>
    <property type="project" value="UniProtKB-KW"/>
</dbReference>
<evidence type="ECO:0000313" key="6">
    <source>
        <dbReference type="Proteomes" id="UP000800036"/>
    </source>
</evidence>
<keyword evidence="2" id="KW-0645">Protease</keyword>
<dbReference type="EMBL" id="ML976680">
    <property type="protein sequence ID" value="KAF1973517.1"/>
    <property type="molecule type" value="Genomic_DNA"/>
</dbReference>
<dbReference type="SUPFAM" id="SSF53182">
    <property type="entry name" value="Pyrrolidone carboxyl peptidase (pyroglutamate aminopeptidase)"/>
    <property type="match status" value="1"/>
</dbReference>
<dbReference type="PANTHER" id="PTHR23402">
    <property type="entry name" value="PROTEASE FAMILY C15 PYROGLUTAMYL-PEPTIDASE I-RELATED"/>
    <property type="match status" value="1"/>
</dbReference>
<proteinExistence type="inferred from homology"/>
<name>A0A6A5VJH3_9PLEO</name>
<evidence type="ECO:0000256" key="1">
    <source>
        <dbReference type="ARBA" id="ARBA00006641"/>
    </source>
</evidence>
<accession>A0A6A5VJH3</accession>
<dbReference type="GO" id="GO:0008234">
    <property type="term" value="F:cysteine-type peptidase activity"/>
    <property type="evidence" value="ECO:0007669"/>
    <property type="project" value="UniProtKB-KW"/>
</dbReference>
<organism evidence="5 6">
    <name type="scientific">Bimuria novae-zelandiae CBS 107.79</name>
    <dbReference type="NCBI Taxonomy" id="1447943"/>
    <lineage>
        <taxon>Eukaryota</taxon>
        <taxon>Fungi</taxon>
        <taxon>Dikarya</taxon>
        <taxon>Ascomycota</taxon>
        <taxon>Pezizomycotina</taxon>
        <taxon>Dothideomycetes</taxon>
        <taxon>Pleosporomycetidae</taxon>
        <taxon>Pleosporales</taxon>
        <taxon>Massarineae</taxon>
        <taxon>Didymosphaeriaceae</taxon>
        <taxon>Bimuria</taxon>
    </lineage>
</organism>
<comment type="similarity">
    <text evidence="1">Belongs to the peptidase C15 family.</text>
</comment>
<evidence type="ECO:0000313" key="5">
    <source>
        <dbReference type="EMBL" id="KAF1973517.1"/>
    </source>
</evidence>
<dbReference type="OrthoDB" id="407146at2759"/>
<dbReference type="Pfam" id="PF01470">
    <property type="entry name" value="Peptidase_C15"/>
    <property type="match status" value="1"/>
</dbReference>
<dbReference type="InterPro" id="IPR016125">
    <property type="entry name" value="Peptidase_C15-like"/>
</dbReference>
<keyword evidence="3" id="KW-0378">Hydrolase</keyword>
<dbReference type="InterPro" id="IPR036440">
    <property type="entry name" value="Peptidase_C15-like_sf"/>
</dbReference>
<keyword evidence="4" id="KW-0788">Thiol protease</keyword>
<evidence type="ECO:0000256" key="3">
    <source>
        <dbReference type="ARBA" id="ARBA00022801"/>
    </source>
</evidence>
<protein>
    <submittedName>
        <fullName evidence="5">Pyroglutamyl peptidase-like protein type I</fullName>
    </submittedName>
</protein>
<dbReference type="Gene3D" id="3.40.630.20">
    <property type="entry name" value="Peptidase C15, pyroglutamyl peptidase I-like"/>
    <property type="match status" value="1"/>
</dbReference>
<gene>
    <name evidence="5" type="ORF">BU23DRAFT_132145</name>
</gene>
<reference evidence="5" key="1">
    <citation type="journal article" date="2020" name="Stud. Mycol.">
        <title>101 Dothideomycetes genomes: a test case for predicting lifestyles and emergence of pathogens.</title>
        <authorList>
            <person name="Haridas S."/>
            <person name="Albert R."/>
            <person name="Binder M."/>
            <person name="Bloem J."/>
            <person name="Labutti K."/>
            <person name="Salamov A."/>
            <person name="Andreopoulos B."/>
            <person name="Baker S."/>
            <person name="Barry K."/>
            <person name="Bills G."/>
            <person name="Bluhm B."/>
            <person name="Cannon C."/>
            <person name="Castanera R."/>
            <person name="Culley D."/>
            <person name="Daum C."/>
            <person name="Ezra D."/>
            <person name="Gonzalez J."/>
            <person name="Henrissat B."/>
            <person name="Kuo A."/>
            <person name="Liang C."/>
            <person name="Lipzen A."/>
            <person name="Lutzoni F."/>
            <person name="Magnuson J."/>
            <person name="Mondo S."/>
            <person name="Nolan M."/>
            <person name="Ohm R."/>
            <person name="Pangilinan J."/>
            <person name="Park H.-J."/>
            <person name="Ramirez L."/>
            <person name="Alfaro M."/>
            <person name="Sun H."/>
            <person name="Tritt A."/>
            <person name="Yoshinaga Y."/>
            <person name="Zwiers L.-H."/>
            <person name="Turgeon B."/>
            <person name="Goodwin S."/>
            <person name="Spatafora J."/>
            <person name="Crous P."/>
            <person name="Grigoriev I."/>
        </authorList>
    </citation>
    <scope>NUCLEOTIDE SEQUENCE</scope>
    <source>
        <strain evidence="5">CBS 107.79</strain>
    </source>
</reference>
<evidence type="ECO:0000256" key="4">
    <source>
        <dbReference type="ARBA" id="ARBA00022807"/>
    </source>
</evidence>
<dbReference type="AlphaFoldDB" id="A0A6A5VJH3"/>
<sequence length="279" mass="30779">MPRAASSTARQPPPGKAEEPVTVLVTGYGPFLEKYPRNSSWEIASTLPALLPSTPTSPTPIHIHVHYEPIRVAYNAVLDLVPRLLPPGSPLRPHPDIILHIGLAAGRSFFTLEQGAHSRGYGRIPDVDGEKFLDRDADAKFPSDLFPPVLQTSFDTADALARWRKYLKYSRPDADPAAEGRPDVRISPDAGNFMCGFIYYNSLATYFEQKEDERPVAFMHVPDLSDREEKLEEGREVAIALIRALVESRRLVGVVDGSVQGKRNGHGERVAAGMDVNFA</sequence>
<dbReference type="Proteomes" id="UP000800036">
    <property type="component" value="Unassembled WGS sequence"/>
</dbReference>
<evidence type="ECO:0000256" key="2">
    <source>
        <dbReference type="ARBA" id="ARBA00022670"/>
    </source>
</evidence>
<keyword evidence="6" id="KW-1185">Reference proteome</keyword>
<dbReference type="PANTHER" id="PTHR23402:SF1">
    <property type="entry name" value="PYROGLUTAMYL-PEPTIDASE I"/>
    <property type="match status" value="1"/>
</dbReference>